<dbReference type="STRING" id="288768.SAMEA3906486_04388"/>
<gene>
    <name evidence="4" type="ORF">SAMEA3906486_04388</name>
</gene>
<evidence type="ECO:0000256" key="1">
    <source>
        <dbReference type="ARBA" id="ARBA00008725"/>
    </source>
</evidence>
<evidence type="ECO:0000313" key="5">
    <source>
        <dbReference type="Proteomes" id="UP000076848"/>
    </source>
</evidence>
<sequence>MQTQFKLKRLVGALLFASLGATSIAAHAVNVNGGGATLPQPLLEEEFGISGDPAFKITSDSDTWRYGGVGSGGGRNGFYQNNSALHYPGQPAVTVHFGVSDANVPQSEVTTYYGTSGLGNLANPSTGHGRFIQVPLAGTPVLIYAKSVTNSVPGLELNKSQLCGIFSGALATWQAVDSSLPATPIKVIYRTESSGTTTLLTQFLAANCTTAETGGVTFEGLGVFANEFGGAGEPALPARFVGVQGSGGVTAALDDADTDPADGTPEAIAYLSPDPDYFPAPHAVAVPLFNPNITDPNATAIEASTESVTAALGNLPVPSGAPQYNHLAGNFGTATNPANPAAWVTTVPSPAAGYPIVGTTNILVSQCYVGARTGSNPNAVEAAVRNYLDAHYDNIDQIEAHGLVPLPPTLVTGIRNRFINGSLLGGQLQIGNGPAYCNSVAGRG</sequence>
<reference evidence="4 5" key="1">
    <citation type="submission" date="2016-04" db="EMBL/GenBank/DDBJ databases">
        <authorList>
            <consortium name="Pathogen Informatics"/>
        </authorList>
    </citation>
    <scope>NUCLEOTIDE SEQUENCE [LARGE SCALE GENOMIC DNA]</scope>
    <source>
        <strain evidence="4 5">H050680373</strain>
    </source>
</reference>
<dbReference type="Proteomes" id="UP000076848">
    <property type="component" value="Unassembled WGS sequence"/>
</dbReference>
<name>A0A157SR50_9BORD</name>
<evidence type="ECO:0000256" key="2">
    <source>
        <dbReference type="SAM" id="SignalP"/>
    </source>
</evidence>
<dbReference type="EMBL" id="FKIF01000008">
    <property type="protein sequence ID" value="SAI72978.1"/>
    <property type="molecule type" value="Genomic_DNA"/>
</dbReference>
<evidence type="ECO:0000259" key="3">
    <source>
        <dbReference type="Pfam" id="PF12849"/>
    </source>
</evidence>
<dbReference type="AlphaFoldDB" id="A0A157SR50"/>
<accession>A0A157SR50</accession>
<keyword evidence="5" id="KW-1185">Reference proteome</keyword>
<protein>
    <submittedName>
        <fullName evidence="4">Phosphate-binding protein</fullName>
    </submittedName>
</protein>
<dbReference type="Pfam" id="PF12849">
    <property type="entry name" value="PBP_like_2"/>
    <property type="match status" value="1"/>
</dbReference>
<organism evidence="4 5">
    <name type="scientific">Bordetella ansorpii</name>
    <dbReference type="NCBI Taxonomy" id="288768"/>
    <lineage>
        <taxon>Bacteria</taxon>
        <taxon>Pseudomonadati</taxon>
        <taxon>Pseudomonadota</taxon>
        <taxon>Betaproteobacteria</taxon>
        <taxon>Burkholderiales</taxon>
        <taxon>Alcaligenaceae</taxon>
        <taxon>Bordetella</taxon>
    </lineage>
</organism>
<dbReference type="SUPFAM" id="SSF53850">
    <property type="entry name" value="Periplasmic binding protein-like II"/>
    <property type="match status" value="1"/>
</dbReference>
<dbReference type="InterPro" id="IPR050962">
    <property type="entry name" value="Phosphate-bind_PstS"/>
</dbReference>
<feature type="chain" id="PRO_5007616522" evidence="2">
    <location>
        <begin position="29"/>
        <end position="444"/>
    </location>
</feature>
<dbReference type="Gene3D" id="3.40.190.10">
    <property type="entry name" value="Periplasmic binding protein-like II"/>
    <property type="match status" value="2"/>
</dbReference>
<proteinExistence type="inferred from homology"/>
<comment type="similarity">
    <text evidence="1">Belongs to the PstS family.</text>
</comment>
<dbReference type="RefSeq" id="WP_066131818.1">
    <property type="nucleotide sequence ID" value="NZ_FKIF01000008.1"/>
</dbReference>
<dbReference type="PANTHER" id="PTHR42996">
    <property type="entry name" value="PHOSPHATE-BINDING PROTEIN PSTS"/>
    <property type="match status" value="1"/>
</dbReference>
<feature type="signal peptide" evidence="2">
    <location>
        <begin position="1"/>
        <end position="28"/>
    </location>
</feature>
<keyword evidence="2" id="KW-0732">Signal</keyword>
<dbReference type="InterPro" id="IPR024370">
    <property type="entry name" value="PBP_domain"/>
</dbReference>
<dbReference type="OrthoDB" id="9801510at2"/>
<feature type="domain" description="PBP" evidence="3">
    <location>
        <begin position="30"/>
        <end position="231"/>
    </location>
</feature>
<evidence type="ECO:0000313" key="4">
    <source>
        <dbReference type="EMBL" id="SAI72978.1"/>
    </source>
</evidence>
<dbReference type="PANTHER" id="PTHR42996:SF1">
    <property type="entry name" value="PHOSPHATE-BINDING PROTEIN PSTS"/>
    <property type="match status" value="1"/>
</dbReference>